<dbReference type="GO" id="GO:0005525">
    <property type="term" value="F:GTP binding"/>
    <property type="evidence" value="ECO:0007669"/>
    <property type="project" value="UniProtKB-KW"/>
</dbReference>
<dbReference type="SMART" id="SM00382">
    <property type="entry name" value="AAA"/>
    <property type="match status" value="1"/>
</dbReference>
<dbReference type="GO" id="GO:0005047">
    <property type="term" value="F:signal recognition particle binding"/>
    <property type="evidence" value="ECO:0007669"/>
    <property type="project" value="InterPro"/>
</dbReference>
<dbReference type="STRING" id="6205.A0A0R3WZL0"/>
<dbReference type="InterPro" id="IPR011012">
    <property type="entry name" value="Longin-like_dom_sf"/>
</dbReference>
<evidence type="ECO:0000313" key="12">
    <source>
        <dbReference type="WBParaSite" id="TTAC_0000623901-mRNA-1"/>
    </source>
</evidence>
<dbReference type="PANTHER" id="PTHR43134:SF1">
    <property type="entry name" value="SIGNAL RECOGNITION PARTICLE RECEPTOR SUBUNIT ALPHA"/>
    <property type="match status" value="1"/>
</dbReference>
<dbReference type="Gene3D" id="3.40.50.300">
    <property type="entry name" value="P-loop containing nucleotide triphosphate hydrolases"/>
    <property type="match status" value="1"/>
</dbReference>
<evidence type="ECO:0000256" key="3">
    <source>
        <dbReference type="ARBA" id="ARBA00022741"/>
    </source>
</evidence>
<dbReference type="WBParaSite" id="TTAC_0000623901-mRNA-1">
    <property type="protein sequence ID" value="TTAC_0000623901-mRNA-1"/>
    <property type="gene ID" value="TTAC_0000623901"/>
</dbReference>
<reference evidence="10 11" key="2">
    <citation type="submission" date="2018-11" db="EMBL/GenBank/DDBJ databases">
        <authorList>
            <consortium name="Pathogen Informatics"/>
        </authorList>
    </citation>
    <scope>NUCLEOTIDE SEQUENCE [LARGE SCALE GENOMIC DNA]</scope>
</reference>
<gene>
    <name evidence="10" type="ORF">TTAC_LOCUS6224</name>
</gene>
<keyword evidence="11" id="KW-1185">Reference proteome</keyword>
<dbReference type="InterPro" id="IPR013822">
    <property type="entry name" value="Signal_recog_particl_SRP54_hlx"/>
</dbReference>
<dbReference type="GO" id="GO:0006886">
    <property type="term" value="P:intracellular protein transport"/>
    <property type="evidence" value="ECO:0007669"/>
    <property type="project" value="InterPro"/>
</dbReference>
<dbReference type="InterPro" id="IPR042101">
    <property type="entry name" value="SRP54_N_sf"/>
</dbReference>
<evidence type="ECO:0000256" key="7">
    <source>
        <dbReference type="ARBA" id="ARBA00023170"/>
    </source>
</evidence>
<dbReference type="InterPro" id="IPR036225">
    <property type="entry name" value="SRP/SRP_N"/>
</dbReference>
<dbReference type="Pfam" id="PF02881">
    <property type="entry name" value="SRP54_N"/>
    <property type="match status" value="1"/>
</dbReference>
<dbReference type="InterPro" id="IPR003593">
    <property type="entry name" value="AAA+_ATPase"/>
</dbReference>
<keyword evidence="5" id="KW-0342">GTP-binding</keyword>
<evidence type="ECO:0000256" key="5">
    <source>
        <dbReference type="ARBA" id="ARBA00023134"/>
    </source>
</evidence>
<evidence type="ECO:0000259" key="9">
    <source>
        <dbReference type="PROSITE" id="PS00300"/>
    </source>
</evidence>
<evidence type="ECO:0000256" key="4">
    <source>
        <dbReference type="ARBA" id="ARBA00022824"/>
    </source>
</evidence>
<accession>A0A0R3WZL0</accession>
<evidence type="ECO:0000256" key="2">
    <source>
        <dbReference type="ARBA" id="ARBA00008531"/>
    </source>
</evidence>
<evidence type="ECO:0000256" key="6">
    <source>
        <dbReference type="ARBA" id="ARBA00023136"/>
    </source>
</evidence>
<dbReference type="OrthoDB" id="1727884at2759"/>
<keyword evidence="7" id="KW-0675">Receptor</keyword>
<feature type="compositionally biased region" description="Acidic residues" evidence="8">
    <location>
        <begin position="275"/>
        <end position="290"/>
    </location>
</feature>
<evidence type="ECO:0000313" key="10">
    <source>
        <dbReference type="EMBL" id="VDM30401.1"/>
    </source>
</evidence>
<keyword evidence="3" id="KW-0547">Nucleotide-binding</keyword>
<dbReference type="Pfam" id="PF04086">
    <property type="entry name" value="SRP-alpha_N"/>
    <property type="match status" value="1"/>
</dbReference>
<dbReference type="Gene3D" id="1.20.120.140">
    <property type="entry name" value="Signal recognition particle SRP54, nucleotide-binding domain"/>
    <property type="match status" value="1"/>
</dbReference>
<dbReference type="GO" id="GO:0003924">
    <property type="term" value="F:GTPase activity"/>
    <property type="evidence" value="ECO:0007669"/>
    <property type="project" value="InterPro"/>
</dbReference>
<dbReference type="SMART" id="SM00962">
    <property type="entry name" value="SRP54"/>
    <property type="match status" value="1"/>
</dbReference>
<dbReference type="CDD" id="cd14826">
    <property type="entry name" value="SR_alpha_SRX"/>
    <property type="match status" value="1"/>
</dbReference>
<keyword evidence="4" id="KW-0256">Endoplasmic reticulum</keyword>
<name>A0A0R3WZL0_HYDTA</name>
<comment type="subcellular location">
    <subcellularLocation>
        <location evidence="1">Endoplasmic reticulum membrane</location>
        <topology evidence="1">Peripheral membrane protein</topology>
        <orientation evidence="1">Cytoplasmic side</orientation>
    </subcellularLocation>
</comment>
<reference evidence="12" key="1">
    <citation type="submission" date="2017-02" db="UniProtKB">
        <authorList>
            <consortium name="WormBaseParasite"/>
        </authorList>
    </citation>
    <scope>IDENTIFICATION</scope>
</reference>
<dbReference type="CDD" id="cd17876">
    <property type="entry name" value="SRalpha_C"/>
    <property type="match status" value="1"/>
</dbReference>
<feature type="domain" description="SRP54-type proteins GTP-binding" evidence="9">
    <location>
        <begin position="634"/>
        <end position="647"/>
    </location>
</feature>
<dbReference type="Gene3D" id="3.30.450.60">
    <property type="match status" value="1"/>
</dbReference>
<evidence type="ECO:0000313" key="11">
    <source>
        <dbReference type="Proteomes" id="UP000274429"/>
    </source>
</evidence>
<dbReference type="SUPFAM" id="SSF47364">
    <property type="entry name" value="Domain of the SRP/SRP receptor G-proteins"/>
    <property type="match status" value="1"/>
</dbReference>
<dbReference type="SMART" id="SM00963">
    <property type="entry name" value="SRP54_N"/>
    <property type="match status" value="1"/>
</dbReference>
<dbReference type="InterPro" id="IPR007222">
    <property type="entry name" value="Sig_recog_particle_rcpt_asu_N"/>
</dbReference>
<feature type="region of interest" description="Disordered" evidence="8">
    <location>
        <begin position="275"/>
        <end position="298"/>
    </location>
</feature>
<dbReference type="InterPro" id="IPR000897">
    <property type="entry name" value="SRP54_GTPase_dom"/>
</dbReference>
<dbReference type="GO" id="GO:0006614">
    <property type="term" value="P:SRP-dependent cotranslational protein targeting to membrane"/>
    <property type="evidence" value="ECO:0007669"/>
    <property type="project" value="InterPro"/>
</dbReference>
<dbReference type="EMBL" id="UYWX01020296">
    <property type="protein sequence ID" value="VDM30401.1"/>
    <property type="molecule type" value="Genomic_DNA"/>
</dbReference>
<dbReference type="Proteomes" id="UP000274429">
    <property type="component" value="Unassembled WGS sequence"/>
</dbReference>
<dbReference type="PANTHER" id="PTHR43134">
    <property type="entry name" value="SIGNAL RECOGNITION PARTICLE RECEPTOR SUBUNIT ALPHA"/>
    <property type="match status" value="1"/>
</dbReference>
<dbReference type="Pfam" id="PF00448">
    <property type="entry name" value="SRP54"/>
    <property type="match status" value="1"/>
</dbReference>
<dbReference type="GO" id="GO:0005785">
    <property type="term" value="C:signal recognition particle receptor complex"/>
    <property type="evidence" value="ECO:0007669"/>
    <property type="project" value="InterPro"/>
</dbReference>
<dbReference type="PROSITE" id="PS00300">
    <property type="entry name" value="SRP54"/>
    <property type="match status" value="1"/>
</dbReference>
<evidence type="ECO:0000256" key="1">
    <source>
        <dbReference type="ARBA" id="ARBA00004397"/>
    </source>
</evidence>
<dbReference type="AlphaFoldDB" id="A0A0R3WZL0"/>
<dbReference type="SUPFAM" id="SSF64356">
    <property type="entry name" value="SNARE-like"/>
    <property type="match status" value="1"/>
</dbReference>
<keyword evidence="6" id="KW-0472">Membrane</keyword>
<dbReference type="SUPFAM" id="SSF52540">
    <property type="entry name" value="P-loop containing nucleoside triphosphate hydrolases"/>
    <property type="match status" value="1"/>
</dbReference>
<proteinExistence type="inferred from homology"/>
<comment type="similarity">
    <text evidence="2">Belongs to the GTP-binding SRP family.</text>
</comment>
<protein>
    <submittedName>
        <fullName evidence="12">SRP54 domain-containing protein</fullName>
    </submittedName>
</protein>
<sequence>MLDFFVILTRGGIVLWYMKSTSECIRTAINAFLKSLILQENLSNGVFAHESIAMKHFMDNEFDLLYIAGYQRVLQLSYVDKFLTVIALEFRDKYKNKLLEKNRFGYFDDFAPIFDSKLCEIESDSLKSIKSVKPMRSFADSAKSKKTIASMIINKENQHSTSATDKRANLAESLDSGEPILDSKIGIASESPVSGKPGKRIKVNRRWTNEAVGAEAAALDYSNGGGAVISSGTLAHDGTDLVASQGLQLTASEVENLTKLRGTLREGFDELEVSSDEEEYACSSEDEEEQESKASSRSRNEIKANNLLNFVSFSRIAFIHVFSYVICVTSILTPNKSFGFMSGLLQNLKSTATGRVLTSEDIRNPLEQLRDHLVQKNVAFEIANRLCDGVAESLVGVQLGRFERVGSRVRAALEEACTRLLASGRRVDVLRDALEAQQSGRPYVIVFCGVNGVGKSTNLAKIAFWLIEKNFKVLIAACDTFRSGAVEQLRTHVQKLNFIHPPEHHGGQTMVELYEKGYGKDAANIAMSAISHAKEKQRDVVLVDTAGRMQDNEPLMRALAKLIIVNEPDLVLFVGEALVGNEAIDQLVKFNQSLVDYGNAAKSHAIDGIVLTKFDTIDDKVGAAVSMAHISGQPIVFVGTGQTYSDLRQFSVPSVVKALMK</sequence>
<dbReference type="FunFam" id="3.40.50.300:FF:000188">
    <property type="entry name" value="signal recognition particle receptor subunit alpha"/>
    <property type="match status" value="1"/>
</dbReference>
<evidence type="ECO:0000256" key="8">
    <source>
        <dbReference type="SAM" id="MobiDB-lite"/>
    </source>
</evidence>
<organism evidence="12">
    <name type="scientific">Hydatigena taeniaeformis</name>
    <name type="common">Feline tapeworm</name>
    <name type="synonym">Taenia taeniaeformis</name>
    <dbReference type="NCBI Taxonomy" id="6205"/>
    <lineage>
        <taxon>Eukaryota</taxon>
        <taxon>Metazoa</taxon>
        <taxon>Spiralia</taxon>
        <taxon>Lophotrochozoa</taxon>
        <taxon>Platyhelminthes</taxon>
        <taxon>Cestoda</taxon>
        <taxon>Eucestoda</taxon>
        <taxon>Cyclophyllidea</taxon>
        <taxon>Taeniidae</taxon>
        <taxon>Hydatigera</taxon>
    </lineage>
</organism>
<dbReference type="InterPro" id="IPR027417">
    <property type="entry name" value="P-loop_NTPase"/>
</dbReference>